<gene>
    <name evidence="2" type="ORF">NITINOP_2809</name>
</gene>
<accession>A0A0S4KUL5</accession>
<sequence length="265" mass="30073">MLTSTFILLQGVGPATEQRWWREGLHDWRDFIARPRVTGLSPERKTLHDRTLALAQADLDRGNLQSLAAQIRKPEHWRFYDNRRSGILYLDIETNGFSLHDPSGTVTVVGLHRDGRTLSLVQDETLTVDRLQTELNQCTLLVTFFGTGFDVPYLQAKFPRLRFPMPHFDLCTAARRLGLHGGLKRLERAMGIEREPALAGLDGGDAVRLWSQWRRGNRAALDVLLAYNTADTENLVPLADLVYKEMRARFGPEFVKPPSITRPSS</sequence>
<reference evidence="3" key="1">
    <citation type="submission" date="2015-09" db="EMBL/GenBank/DDBJ databases">
        <authorList>
            <person name="Daims H."/>
        </authorList>
    </citation>
    <scope>NUCLEOTIDE SEQUENCE [LARGE SCALE GENOMIC DNA]</scope>
</reference>
<dbReference type="AlphaFoldDB" id="A0A0S4KUL5"/>
<dbReference type="InterPro" id="IPR038720">
    <property type="entry name" value="YprB_RNase_H-like_dom"/>
</dbReference>
<evidence type="ECO:0000313" key="3">
    <source>
        <dbReference type="Proteomes" id="UP000066284"/>
    </source>
</evidence>
<dbReference type="OrthoDB" id="9790530at2"/>
<dbReference type="InterPro" id="IPR036397">
    <property type="entry name" value="RNaseH_sf"/>
</dbReference>
<dbReference type="Proteomes" id="UP000066284">
    <property type="component" value="Chromosome 1"/>
</dbReference>
<organism evidence="2 3">
    <name type="scientific">Candidatus Nitrospira inopinata</name>
    <dbReference type="NCBI Taxonomy" id="1715989"/>
    <lineage>
        <taxon>Bacteria</taxon>
        <taxon>Pseudomonadati</taxon>
        <taxon>Nitrospirota</taxon>
        <taxon>Nitrospiria</taxon>
        <taxon>Nitrospirales</taxon>
        <taxon>Nitrospiraceae</taxon>
        <taxon>Nitrospira</taxon>
    </lineage>
</organism>
<dbReference type="PANTHER" id="PTHR38462:SF1">
    <property type="entry name" value="YPRB RIBONUCLEASE H-LIKE DOMAIN-CONTAINING PROTEIN"/>
    <property type="match status" value="1"/>
</dbReference>
<dbReference type="Pfam" id="PF13482">
    <property type="entry name" value="RNase_H_2"/>
    <property type="match status" value="1"/>
</dbReference>
<evidence type="ECO:0000313" key="2">
    <source>
        <dbReference type="EMBL" id="CUQ67781.1"/>
    </source>
</evidence>
<dbReference type="PANTHER" id="PTHR38462">
    <property type="entry name" value="EXONUCLEASE-LIKE PROTEIN"/>
    <property type="match status" value="1"/>
</dbReference>
<dbReference type="RefSeq" id="WP_062486655.1">
    <property type="nucleotide sequence ID" value="NZ_LN885086.1"/>
</dbReference>
<dbReference type="GO" id="GO:0003676">
    <property type="term" value="F:nucleic acid binding"/>
    <property type="evidence" value="ECO:0007669"/>
    <property type="project" value="InterPro"/>
</dbReference>
<feature type="domain" description="YprB ribonuclease H-like" evidence="1">
    <location>
        <begin position="88"/>
        <end position="242"/>
    </location>
</feature>
<evidence type="ECO:0000259" key="1">
    <source>
        <dbReference type="Pfam" id="PF13482"/>
    </source>
</evidence>
<dbReference type="STRING" id="1715989.NITINOP_2809"/>
<name>A0A0S4KUL5_9BACT</name>
<proteinExistence type="predicted"/>
<protein>
    <recommendedName>
        <fullName evidence="1">YprB ribonuclease H-like domain-containing protein</fullName>
    </recommendedName>
</protein>
<keyword evidence="3" id="KW-1185">Reference proteome</keyword>
<dbReference type="Gene3D" id="3.30.420.10">
    <property type="entry name" value="Ribonuclease H-like superfamily/Ribonuclease H"/>
    <property type="match status" value="1"/>
</dbReference>
<dbReference type="SUPFAM" id="SSF53098">
    <property type="entry name" value="Ribonuclease H-like"/>
    <property type="match status" value="1"/>
</dbReference>
<dbReference type="InterPro" id="IPR012337">
    <property type="entry name" value="RNaseH-like_sf"/>
</dbReference>
<dbReference type="KEGG" id="nio:NITINOP_2809"/>
<dbReference type="EMBL" id="LN885086">
    <property type="protein sequence ID" value="CUQ67781.1"/>
    <property type="molecule type" value="Genomic_DNA"/>
</dbReference>